<reference evidence="1" key="3">
    <citation type="submission" date="2025-09" db="UniProtKB">
        <authorList>
            <consortium name="Ensembl"/>
        </authorList>
    </citation>
    <scope>IDENTIFICATION</scope>
</reference>
<dbReference type="Ensembl" id="ENSOART00020025461.2">
    <property type="protein sequence ID" value="ENSOARP00020021114.1"/>
    <property type="gene ID" value="ENSOARG00020016607.2"/>
</dbReference>
<organism evidence="1">
    <name type="scientific">Ovis aries</name>
    <name type="common">Sheep</name>
    <dbReference type="NCBI Taxonomy" id="9940"/>
    <lineage>
        <taxon>Eukaryota</taxon>
        <taxon>Metazoa</taxon>
        <taxon>Chordata</taxon>
        <taxon>Craniata</taxon>
        <taxon>Vertebrata</taxon>
        <taxon>Euteleostomi</taxon>
        <taxon>Mammalia</taxon>
        <taxon>Eutheria</taxon>
        <taxon>Laurasiatheria</taxon>
        <taxon>Artiodactyla</taxon>
        <taxon>Ruminantia</taxon>
        <taxon>Pecora</taxon>
        <taxon>Bovidae</taxon>
        <taxon>Caprinae</taxon>
        <taxon>Ovis</taxon>
    </lineage>
</organism>
<name>A0AC11BWN8_SHEEP</name>
<accession>A0AC11BWN8</accession>
<evidence type="ECO:0000313" key="1">
    <source>
        <dbReference type="Ensembl" id="ENSOARP00020021114.1"/>
    </source>
</evidence>
<reference evidence="1" key="2">
    <citation type="submission" date="2025-08" db="UniProtKB">
        <authorList>
            <consortium name="Ensembl"/>
        </authorList>
    </citation>
    <scope>IDENTIFICATION</scope>
</reference>
<sequence length="750" mass="81226">MAASEAAAAAGPAALASGAPGRPGGREGSRRRLGPWVPPGRLRGSRPRPPPARQQPAGSAPPARELIQPPVSELSRAVRTNILCTVRGCGKILPNSPALNIHLVKSHRLQDGRVNPTVRKDLKTVAKFYCCPIEGCPRGPDRPFSQFSLVKQHFMKVHAEKKHKCSKCSNSYGTEWDLKGHAGDCGKTFPCTCWLPLKTLAALMPNNRLFQQLQGTLRSCFYQSPKWLWLNSLSCSFLPCLSLCLQPTPRPSLWCWVWTIRALPLGAVHLLPLSIGTLILGLDSETCSLKESLPLSKVVNPVAVEPISTGIQVNLGTSPFSLLQELGNTCQKNSISSINVQTDLSCTTPQFMRSAQWASPDSSVSSCLQTDLTFGSQVSLPISVQTQTFLPSSKVTSSIAAQTDAFTDASFQPGGISRETQTSGMQSPADDRVQMDQAVMCGNIFESVHSSYGVSTDNIRSSSLVAETVTHDLLPQNHAKTLTQDIEKSTPIINFSAPNSMLSSQNTTDNQTQTMDLLSDLENILSSNLPGQTLDNRSLLSDTNAGPDTQLPSGPTQNPAIDFDIEEFFSASNIQTQTEESELSTMTTEPVLESLDIETQTDFFLADPSAQAYSCRGNSSFLGLEMFDTQTQTDLNFFLDSSPRLPLGSILKHSSFSMSTDSSDTETQTDGISTAKNLPALESKVQLNSAETQTMNSGFETLGSLFFTSNETQTAMADFLLADLAWNTMESQFSSVETQTCAELHPVSNF</sequence>
<proteinExistence type="predicted"/>
<reference evidence="1" key="1">
    <citation type="submission" date="2020-11" db="EMBL/GenBank/DDBJ databases">
        <authorList>
            <person name="Davenport K.M."/>
            <person name="Bickhart D.M."/>
            <person name="Smith T.P.L."/>
            <person name="Murdoch B.M."/>
            <person name="Rosen B.D."/>
        </authorList>
    </citation>
    <scope>NUCLEOTIDE SEQUENCE [LARGE SCALE GENOMIC DNA]</scope>
    <source>
        <strain evidence="1">OAR_USU_Benz2616</strain>
    </source>
</reference>
<protein>
    <submittedName>
        <fullName evidence="1">Uncharacterized protein</fullName>
    </submittedName>
</protein>
<gene>
    <name evidence="1" type="primary">LOC101117215</name>
</gene>